<dbReference type="NCBIfam" id="NF037976">
    <property type="entry name" value="gtrA_1"/>
    <property type="match status" value="1"/>
</dbReference>
<dbReference type="STRING" id="1549748.WH95_15650"/>
<dbReference type="OrthoDB" id="565050at2"/>
<dbReference type="AlphaFoldDB" id="A0A0M2R275"/>
<keyword evidence="4 5" id="KW-0472">Membrane</keyword>
<comment type="caution">
    <text evidence="7">The sequence shown here is derived from an EMBL/GenBank/DDBJ whole genome shotgun (WGS) entry which is preliminary data.</text>
</comment>
<accession>A0A0M2R275</accession>
<evidence type="ECO:0000256" key="4">
    <source>
        <dbReference type="ARBA" id="ARBA00023136"/>
    </source>
</evidence>
<organism evidence="7 8">
    <name type="scientific">Kiloniella litopenaei</name>
    <dbReference type="NCBI Taxonomy" id="1549748"/>
    <lineage>
        <taxon>Bacteria</taxon>
        <taxon>Pseudomonadati</taxon>
        <taxon>Pseudomonadota</taxon>
        <taxon>Alphaproteobacteria</taxon>
        <taxon>Rhodospirillales</taxon>
        <taxon>Kiloniellaceae</taxon>
        <taxon>Kiloniella</taxon>
    </lineage>
</organism>
<dbReference type="InterPro" id="IPR007267">
    <property type="entry name" value="GtrA_DPMS_TM"/>
</dbReference>
<dbReference type="RefSeq" id="WP_046508998.1">
    <property type="nucleotide sequence ID" value="NZ_LANI01000023.1"/>
</dbReference>
<keyword evidence="2 5" id="KW-0812">Transmembrane</keyword>
<evidence type="ECO:0000256" key="5">
    <source>
        <dbReference type="SAM" id="Phobius"/>
    </source>
</evidence>
<evidence type="ECO:0000313" key="7">
    <source>
        <dbReference type="EMBL" id="KKJ75992.1"/>
    </source>
</evidence>
<keyword evidence="8" id="KW-1185">Reference proteome</keyword>
<reference evidence="7 8" key="1">
    <citation type="submission" date="2015-03" db="EMBL/GenBank/DDBJ databases">
        <title>Genome sequence of Kiloniella sp. P1-1, isolated from the gut microflora of Pacific white shrimp, Penaeus vannamei.</title>
        <authorList>
            <person name="Shao Z."/>
            <person name="Wang L."/>
            <person name="Li X."/>
        </authorList>
    </citation>
    <scope>NUCLEOTIDE SEQUENCE [LARGE SCALE GENOMIC DNA]</scope>
    <source>
        <strain evidence="7 8">P1-1</strain>
    </source>
</reference>
<feature type="transmembrane region" description="Helical" evidence="5">
    <location>
        <begin position="73"/>
        <end position="90"/>
    </location>
</feature>
<feature type="domain" description="GtrA/DPMS transmembrane" evidence="6">
    <location>
        <begin position="7"/>
        <end position="128"/>
    </location>
</feature>
<protein>
    <recommendedName>
        <fullName evidence="6">GtrA/DPMS transmembrane domain-containing protein</fullName>
    </recommendedName>
</protein>
<evidence type="ECO:0000256" key="1">
    <source>
        <dbReference type="ARBA" id="ARBA00004141"/>
    </source>
</evidence>
<dbReference type="GO" id="GO:0000271">
    <property type="term" value="P:polysaccharide biosynthetic process"/>
    <property type="evidence" value="ECO:0007669"/>
    <property type="project" value="InterPro"/>
</dbReference>
<evidence type="ECO:0000256" key="2">
    <source>
        <dbReference type="ARBA" id="ARBA00022692"/>
    </source>
</evidence>
<evidence type="ECO:0000313" key="8">
    <source>
        <dbReference type="Proteomes" id="UP000034491"/>
    </source>
</evidence>
<dbReference type="Pfam" id="PF04138">
    <property type="entry name" value="GtrA_DPMS_TM"/>
    <property type="match status" value="1"/>
</dbReference>
<dbReference type="Proteomes" id="UP000034491">
    <property type="component" value="Unassembled WGS sequence"/>
</dbReference>
<feature type="transmembrane region" description="Helical" evidence="5">
    <location>
        <begin position="102"/>
        <end position="118"/>
    </location>
</feature>
<comment type="subcellular location">
    <subcellularLocation>
        <location evidence="1">Membrane</location>
        <topology evidence="1">Multi-pass membrane protein</topology>
    </subcellularLocation>
</comment>
<gene>
    <name evidence="7" type="ORF">WH95_15650</name>
</gene>
<proteinExistence type="predicted"/>
<evidence type="ECO:0000259" key="6">
    <source>
        <dbReference type="Pfam" id="PF04138"/>
    </source>
</evidence>
<feature type="transmembrane region" description="Helical" evidence="5">
    <location>
        <begin position="31"/>
        <end position="53"/>
    </location>
</feature>
<name>A0A0M2R275_9PROT</name>
<dbReference type="EMBL" id="LANI01000023">
    <property type="protein sequence ID" value="KKJ75992.1"/>
    <property type="molecule type" value="Genomic_DNA"/>
</dbReference>
<keyword evidence="3 5" id="KW-1133">Transmembrane helix</keyword>
<evidence type="ECO:0000256" key="3">
    <source>
        <dbReference type="ARBA" id="ARBA00022989"/>
    </source>
</evidence>
<sequence length="135" mass="15381">MNLLVSYSLFAIVATIANIASQDLFLRAYSGPFALVLSIGVGTAVGLVTKYLLDKRYIFRYRTSGMGHESKVFMLYTMMGVLTTAVFWAFEFGFHFIFDDKMMRYLGGIIGLGIGYWIKYQLDKKYVFISKEVKC</sequence>
<dbReference type="GO" id="GO:0016020">
    <property type="term" value="C:membrane"/>
    <property type="evidence" value="ECO:0007669"/>
    <property type="project" value="UniProtKB-SubCell"/>
</dbReference>